<organism evidence="1 2">
    <name type="scientific">Funneliformis geosporum</name>
    <dbReference type="NCBI Taxonomy" id="1117311"/>
    <lineage>
        <taxon>Eukaryota</taxon>
        <taxon>Fungi</taxon>
        <taxon>Fungi incertae sedis</taxon>
        <taxon>Mucoromycota</taxon>
        <taxon>Glomeromycotina</taxon>
        <taxon>Glomeromycetes</taxon>
        <taxon>Glomerales</taxon>
        <taxon>Glomeraceae</taxon>
        <taxon>Funneliformis</taxon>
    </lineage>
</organism>
<protein>
    <submittedName>
        <fullName evidence="1">9052_t:CDS:1</fullName>
    </submittedName>
</protein>
<comment type="caution">
    <text evidence="1">The sequence shown here is derived from an EMBL/GenBank/DDBJ whole genome shotgun (WGS) entry which is preliminary data.</text>
</comment>
<reference evidence="1" key="1">
    <citation type="submission" date="2022-08" db="EMBL/GenBank/DDBJ databases">
        <authorList>
            <person name="Kallberg Y."/>
            <person name="Tangrot J."/>
            <person name="Rosling A."/>
        </authorList>
    </citation>
    <scope>NUCLEOTIDE SEQUENCE</scope>
    <source>
        <strain evidence="1">Wild A</strain>
    </source>
</reference>
<evidence type="ECO:0000313" key="2">
    <source>
        <dbReference type="Proteomes" id="UP001153678"/>
    </source>
</evidence>
<proteinExistence type="predicted"/>
<gene>
    <name evidence="1" type="ORF">FWILDA_LOCUS5924</name>
</gene>
<dbReference type="Proteomes" id="UP001153678">
    <property type="component" value="Unassembled WGS sequence"/>
</dbReference>
<accession>A0A9W4SKS9</accession>
<keyword evidence="2" id="KW-1185">Reference proteome</keyword>
<dbReference type="AlphaFoldDB" id="A0A9W4SKS9"/>
<name>A0A9W4SKS9_9GLOM</name>
<evidence type="ECO:0000313" key="1">
    <source>
        <dbReference type="EMBL" id="CAI2173117.1"/>
    </source>
</evidence>
<dbReference type="EMBL" id="CAMKVN010001020">
    <property type="protein sequence ID" value="CAI2173117.1"/>
    <property type="molecule type" value="Genomic_DNA"/>
</dbReference>
<sequence length="64" mass="7779">MPRHSTHFPLSPQATIHRQNEDEYWFEPKKFGTEMHEIVQKNMFSQVSRVATDFWKHVKEHEPD</sequence>